<comment type="caution">
    <text evidence="2">The sequence shown here is derived from an EMBL/GenBank/DDBJ whole genome shotgun (WGS) entry which is preliminary data.</text>
</comment>
<organism evidence="2 3">
    <name type="scientific">Lentzea atacamensis</name>
    <dbReference type="NCBI Taxonomy" id="531938"/>
    <lineage>
        <taxon>Bacteria</taxon>
        <taxon>Bacillati</taxon>
        <taxon>Actinomycetota</taxon>
        <taxon>Actinomycetes</taxon>
        <taxon>Pseudonocardiales</taxon>
        <taxon>Pseudonocardiaceae</taxon>
        <taxon>Lentzea</taxon>
    </lineage>
</organism>
<sequence>MEIDHVVLAARTKADAEEVLSQAGLGIARGRVIPGLGLSNLVVPLGQGLLEIHYPNGEPPAPASPPLLDFDKEALAANPSAPLVPMAWLVLMQDERRLRELAAANDMSVLEVPAEGPGFPPYTLAGFGANFDRRWLPCLIHWPEGPPALSAAHRHEPIGITRIDVAGPADDIRRWCGGEPRGLNTVPGTAGPLRVEIGFVDGTALTLGPATGQ</sequence>
<dbReference type="AlphaFoldDB" id="A0A316HZG0"/>
<gene>
    <name evidence="2" type="ORF">C8D88_11048</name>
</gene>
<protein>
    <submittedName>
        <fullName evidence="2">Glyoxalase-like protein</fullName>
    </submittedName>
</protein>
<name>A0A316HZG0_9PSEU</name>
<dbReference type="Proteomes" id="UP000246005">
    <property type="component" value="Unassembled WGS sequence"/>
</dbReference>
<feature type="domain" description="Glyoxalase-like" evidence="1">
    <location>
        <begin position="3"/>
        <end position="170"/>
    </location>
</feature>
<accession>A0A316HZG0</accession>
<dbReference type="RefSeq" id="WP_170155144.1">
    <property type="nucleotide sequence ID" value="NZ_QGHB01000010.1"/>
</dbReference>
<evidence type="ECO:0000259" key="1">
    <source>
        <dbReference type="Pfam" id="PF13468"/>
    </source>
</evidence>
<dbReference type="EMBL" id="QGHB01000010">
    <property type="protein sequence ID" value="PWK83592.1"/>
    <property type="molecule type" value="Genomic_DNA"/>
</dbReference>
<evidence type="ECO:0000313" key="2">
    <source>
        <dbReference type="EMBL" id="PWK83592.1"/>
    </source>
</evidence>
<dbReference type="InterPro" id="IPR025870">
    <property type="entry name" value="Glyoxalase-like_dom"/>
</dbReference>
<reference evidence="2 3" key="1">
    <citation type="submission" date="2018-05" db="EMBL/GenBank/DDBJ databases">
        <title>Genomic Encyclopedia of Type Strains, Phase IV (KMG-IV): sequencing the most valuable type-strain genomes for metagenomic binning, comparative biology and taxonomic classification.</title>
        <authorList>
            <person name="Goeker M."/>
        </authorList>
    </citation>
    <scope>NUCLEOTIDE SEQUENCE [LARGE SCALE GENOMIC DNA]</scope>
    <source>
        <strain evidence="2 3">DSM 45480</strain>
    </source>
</reference>
<evidence type="ECO:0000313" key="3">
    <source>
        <dbReference type="Proteomes" id="UP000246005"/>
    </source>
</evidence>
<dbReference type="Pfam" id="PF13468">
    <property type="entry name" value="Glyoxalase_3"/>
    <property type="match status" value="1"/>
</dbReference>
<proteinExistence type="predicted"/>